<keyword evidence="3" id="KW-0812">Transmembrane</keyword>
<gene>
    <name evidence="4" type="ORF">GMARGA_LOCUS10211</name>
</gene>
<accession>A0ABN7USN4</accession>
<keyword evidence="5" id="KW-1185">Reference proteome</keyword>
<feature type="transmembrane region" description="Helical" evidence="3">
    <location>
        <begin position="72"/>
        <end position="93"/>
    </location>
</feature>
<feature type="transmembrane region" description="Helical" evidence="3">
    <location>
        <begin position="105"/>
        <end position="126"/>
    </location>
</feature>
<feature type="region of interest" description="Disordered" evidence="2">
    <location>
        <begin position="1"/>
        <end position="23"/>
    </location>
</feature>
<reference evidence="4 5" key="1">
    <citation type="submission" date="2021-06" db="EMBL/GenBank/DDBJ databases">
        <authorList>
            <person name="Kallberg Y."/>
            <person name="Tangrot J."/>
            <person name="Rosling A."/>
        </authorList>
    </citation>
    <scope>NUCLEOTIDE SEQUENCE [LARGE SCALE GENOMIC DNA]</scope>
    <source>
        <strain evidence="4 5">120-4 pot B 10/14</strain>
    </source>
</reference>
<proteinExistence type="predicted"/>
<evidence type="ECO:0000313" key="4">
    <source>
        <dbReference type="EMBL" id="CAG8667113.1"/>
    </source>
</evidence>
<keyword evidence="3" id="KW-1133">Transmembrane helix</keyword>
<evidence type="ECO:0000313" key="5">
    <source>
        <dbReference type="Proteomes" id="UP000789901"/>
    </source>
</evidence>
<dbReference type="EMBL" id="CAJVQB010005659">
    <property type="protein sequence ID" value="CAG8667113.1"/>
    <property type="molecule type" value="Genomic_DNA"/>
</dbReference>
<feature type="compositionally biased region" description="Polar residues" evidence="2">
    <location>
        <begin position="1"/>
        <end position="22"/>
    </location>
</feature>
<feature type="transmembrane region" description="Helical" evidence="3">
    <location>
        <begin position="210"/>
        <end position="232"/>
    </location>
</feature>
<keyword evidence="3" id="KW-0472">Membrane</keyword>
<feature type="coiled-coil region" evidence="1">
    <location>
        <begin position="389"/>
        <end position="436"/>
    </location>
</feature>
<feature type="coiled-coil region" evidence="1">
    <location>
        <begin position="123"/>
        <end position="150"/>
    </location>
</feature>
<dbReference type="Proteomes" id="UP000789901">
    <property type="component" value="Unassembled WGS sequence"/>
</dbReference>
<protein>
    <submittedName>
        <fullName evidence="4">7739_t:CDS:1</fullName>
    </submittedName>
</protein>
<feature type="transmembrane region" description="Helical" evidence="3">
    <location>
        <begin position="324"/>
        <end position="352"/>
    </location>
</feature>
<feature type="coiled-coil region" evidence="1">
    <location>
        <begin position="531"/>
        <end position="560"/>
    </location>
</feature>
<feature type="transmembrane region" description="Helical" evidence="3">
    <location>
        <begin position="244"/>
        <end position="268"/>
    </location>
</feature>
<feature type="coiled-coil region" evidence="1">
    <location>
        <begin position="763"/>
        <end position="802"/>
    </location>
</feature>
<evidence type="ECO:0000256" key="1">
    <source>
        <dbReference type="SAM" id="Coils"/>
    </source>
</evidence>
<evidence type="ECO:0000256" key="3">
    <source>
        <dbReference type="SAM" id="Phobius"/>
    </source>
</evidence>
<sequence length="876" mass="103192">MSNGTPILESNPSGEDTSSNANVAIKNDTTDITDITGIKREVLLQKENEYLMKKITEELNIWSDNNSNSAKYTIISIVISAIALLFGVILFIFEKSSYRQEIKNIISTSVIGTGGSVTLLGSLFSLRNLLQQANKETQEFEKTLESFQELFKGPKKGDKDNKVDEIDEIDNKRIKKLKELENHLEDQKNIYIFLDGLNKHMQHMSICRSISVSIISLMFIMLAIISIFYLLFKEDETIFKKIDIFLITFSLYCLLYSICVMICIQIIIPSVTETMLDPDYLDSFENYCSTMDISEDEKFKIYKSTVSLKDLIGFLWYRIRKESWFITIIDSIKLIIFMIFLICFFLIGLISVEIPSFKWKIKRISMGKIEFEGINRVRYGLPLKKSYWIEQKKEAKKLEEAEIEAMIENELDEQELEKLEIKLEKTFDELIELDNELGLNRRKVLDIKLEQSKLGKKLLQEKRNKESDPSKQKDLDLKLKQKKLEYETFEMELLYEKNLALNVFKQKTLRIELGHIRLKLIQENQKDDPDKEELNMKKNIKKLKIKLLKKELKLETAKHEMDSDINIESLKLEVELESLNIMRKELNLIKKQLNKVKGTTDEEKKENELIEELEGIENELIEELEGIEIDLIKKKIDIVRNEIELIKKKLEKVEKLDQNKQKEFFLEMRQENLKKLLDIINEVIKELDQLKQEIKLEEVIEKVKKTIEKVNKAIEKLKFEEEKEEINKLNIIESIENVKKEIKRGDLKEQEQEIIKNLNSKTIEELRTKLKQNKLELIKIELKKIKLELNKEESDLDKQNLKHKILKQVNSIQTKLDSKKYKKLNDIENIIQKLVEIKIELNELDKLDQKKDSDLSYKKIDEWAQKLKEEINLLDN</sequence>
<keyword evidence="1" id="KW-0175">Coiled coil</keyword>
<comment type="caution">
    <text evidence="4">The sequence shown here is derived from an EMBL/GenBank/DDBJ whole genome shotgun (WGS) entry which is preliminary data.</text>
</comment>
<organism evidence="4 5">
    <name type="scientific">Gigaspora margarita</name>
    <dbReference type="NCBI Taxonomy" id="4874"/>
    <lineage>
        <taxon>Eukaryota</taxon>
        <taxon>Fungi</taxon>
        <taxon>Fungi incertae sedis</taxon>
        <taxon>Mucoromycota</taxon>
        <taxon>Glomeromycotina</taxon>
        <taxon>Glomeromycetes</taxon>
        <taxon>Diversisporales</taxon>
        <taxon>Gigasporaceae</taxon>
        <taxon>Gigaspora</taxon>
    </lineage>
</organism>
<name>A0ABN7USN4_GIGMA</name>
<feature type="coiled-coil region" evidence="1">
    <location>
        <begin position="599"/>
        <end position="727"/>
    </location>
</feature>
<evidence type="ECO:0000256" key="2">
    <source>
        <dbReference type="SAM" id="MobiDB-lite"/>
    </source>
</evidence>